<gene>
    <name evidence="7" type="primary">prpB</name>
    <name evidence="7" type="ORF">ACFPTR_05585</name>
</gene>
<evidence type="ECO:0000256" key="6">
    <source>
        <dbReference type="RuleBase" id="RU361121"/>
    </source>
</evidence>
<dbReference type="PANTHER" id="PTHR42905">
    <property type="entry name" value="PHOSPHOENOLPYRUVATE CARBOXYLASE"/>
    <property type="match status" value="1"/>
</dbReference>
<proteinExistence type="inferred from homology"/>
<keyword evidence="8" id="KW-1185">Reference proteome</keyword>
<dbReference type="CDD" id="cd00377">
    <property type="entry name" value="ICL_PEPM"/>
    <property type="match status" value="1"/>
</dbReference>
<dbReference type="NCBIfam" id="TIGR02317">
    <property type="entry name" value="prpB"/>
    <property type="match status" value="1"/>
</dbReference>
<dbReference type="Proteomes" id="UP001596143">
    <property type="component" value="Unassembled WGS sequence"/>
</dbReference>
<evidence type="ECO:0000256" key="5">
    <source>
        <dbReference type="ARBA" id="ARBA00023239"/>
    </source>
</evidence>
<comment type="pathway">
    <text evidence="6">Organic acid metabolism; propanoate degradation.</text>
</comment>
<dbReference type="PANTHER" id="PTHR42905:SF5">
    <property type="entry name" value="CARBOXYVINYL-CARBOXYPHOSPHONATE PHOSPHORYLMUTASE, CHLOROPLASTIC"/>
    <property type="match status" value="1"/>
</dbReference>
<organism evidence="7 8">
    <name type="scientific">Aliibacillus thermotolerans</name>
    <dbReference type="NCBI Taxonomy" id="1834418"/>
    <lineage>
        <taxon>Bacteria</taxon>
        <taxon>Bacillati</taxon>
        <taxon>Bacillota</taxon>
        <taxon>Bacilli</taxon>
        <taxon>Bacillales</taxon>
        <taxon>Bacillaceae</taxon>
        <taxon>Aliibacillus</taxon>
    </lineage>
</organism>
<dbReference type="PROSITE" id="PS00161">
    <property type="entry name" value="ISOCITRATE_LYASE"/>
    <property type="match status" value="1"/>
</dbReference>
<evidence type="ECO:0000256" key="3">
    <source>
        <dbReference type="ARBA" id="ARBA00022723"/>
    </source>
</evidence>
<protein>
    <recommendedName>
        <fullName evidence="6">Methylisocitrate lyase</fullName>
        <ecNumber evidence="6">4.1.3.30</ecNumber>
    </recommendedName>
</protein>
<keyword evidence="3" id="KW-0479">Metal-binding</keyword>
<dbReference type="EMBL" id="JBHSPF010000020">
    <property type="protein sequence ID" value="MFC5628368.1"/>
    <property type="molecule type" value="Genomic_DNA"/>
</dbReference>
<dbReference type="InterPro" id="IPR018523">
    <property type="entry name" value="Isocitrate_lyase_ph_CS"/>
</dbReference>
<dbReference type="InterPro" id="IPR015813">
    <property type="entry name" value="Pyrv/PenolPyrv_kinase-like_dom"/>
</dbReference>
<sequence length="303" mass="34023">MSWFIEKQSTQEELANQFMKLVQDEKIVKVPGAHDGMAALIAKQAGFEALYLSGAAFTASKGLPDLGIMNSNELADRAEELIRATNLPLLVDIDTGFGGVLNTIRTALEMYEKRVAAVQIEDQKLPKKCGHLDGKQIVSTEEMVQKIKAIKEVAPTLVVVARTDAVSVEGVDSAILRAQEYVEAGADIIFTEALTSAEDFVHFREKVDAPLLANMTEFGKTPYYTAEEFEEFGYEIVIYPVTSLRVAAKAYERVFNDIMHKGTQKDRLQDMQSRKELYDTIKYYDYEDLDNRIAKTSVQDYYD</sequence>
<comment type="function">
    <text evidence="6">Catalyzes the thermodynamically favored C-C bond cleavage of (2R,3S)-2-methylisocitrate to yield pyruvate and succinate.</text>
</comment>
<evidence type="ECO:0000256" key="1">
    <source>
        <dbReference type="ARBA" id="ARBA00001946"/>
    </source>
</evidence>
<dbReference type="RefSeq" id="WP_270897655.1">
    <property type="nucleotide sequence ID" value="NZ_JBHSPF010000020.1"/>
</dbReference>
<dbReference type="InterPro" id="IPR040442">
    <property type="entry name" value="Pyrv_kinase-like_dom_sf"/>
</dbReference>
<reference evidence="8" key="1">
    <citation type="journal article" date="2019" name="Int. J. Syst. Evol. Microbiol.">
        <title>The Global Catalogue of Microorganisms (GCM) 10K type strain sequencing project: providing services to taxonomists for standard genome sequencing and annotation.</title>
        <authorList>
            <consortium name="The Broad Institute Genomics Platform"/>
            <consortium name="The Broad Institute Genome Sequencing Center for Infectious Disease"/>
            <person name="Wu L."/>
            <person name="Ma J."/>
        </authorList>
    </citation>
    <scope>NUCLEOTIDE SEQUENCE [LARGE SCALE GENOMIC DNA]</scope>
    <source>
        <strain evidence="8">CGMCC 1.15790</strain>
    </source>
</reference>
<dbReference type="InterPro" id="IPR039556">
    <property type="entry name" value="ICL/PEPM"/>
</dbReference>
<dbReference type="EC" id="4.1.3.30" evidence="6"/>
<comment type="catalytic activity">
    <reaction evidence="6">
        <text>(2S,3R)-3-hydroxybutane-1,2,3-tricarboxylate = pyruvate + succinate</text>
        <dbReference type="Rhea" id="RHEA:16809"/>
        <dbReference type="ChEBI" id="CHEBI:15361"/>
        <dbReference type="ChEBI" id="CHEBI:30031"/>
        <dbReference type="ChEBI" id="CHEBI:57429"/>
        <dbReference type="EC" id="4.1.3.30"/>
    </reaction>
</comment>
<keyword evidence="4" id="KW-0460">Magnesium</keyword>
<comment type="caution">
    <text evidence="7">The sequence shown here is derived from an EMBL/GenBank/DDBJ whole genome shotgun (WGS) entry which is preliminary data.</text>
</comment>
<evidence type="ECO:0000256" key="2">
    <source>
        <dbReference type="ARBA" id="ARBA00009282"/>
    </source>
</evidence>
<keyword evidence="5 6" id="KW-0456">Lyase</keyword>
<dbReference type="InterPro" id="IPR012695">
    <property type="entry name" value="PrpB"/>
</dbReference>
<dbReference type="GO" id="GO:0046421">
    <property type="term" value="F:methylisocitrate lyase activity"/>
    <property type="evidence" value="ECO:0007669"/>
    <property type="project" value="UniProtKB-EC"/>
</dbReference>
<dbReference type="SUPFAM" id="SSF51621">
    <property type="entry name" value="Phosphoenolpyruvate/pyruvate domain"/>
    <property type="match status" value="1"/>
</dbReference>
<evidence type="ECO:0000313" key="8">
    <source>
        <dbReference type="Proteomes" id="UP001596143"/>
    </source>
</evidence>
<comment type="similarity">
    <text evidence="2 6">Belongs to the isocitrate lyase/PEP mutase superfamily. Methylisocitrate lyase family.</text>
</comment>
<name>A0ABW0U5D2_9BACI</name>
<evidence type="ECO:0000313" key="7">
    <source>
        <dbReference type="EMBL" id="MFC5628368.1"/>
    </source>
</evidence>
<dbReference type="Pfam" id="PF13714">
    <property type="entry name" value="PEP_mutase"/>
    <property type="match status" value="1"/>
</dbReference>
<accession>A0ABW0U5D2</accession>
<dbReference type="Gene3D" id="3.20.20.60">
    <property type="entry name" value="Phosphoenolpyruvate-binding domains"/>
    <property type="match status" value="1"/>
</dbReference>
<evidence type="ECO:0000256" key="4">
    <source>
        <dbReference type="ARBA" id="ARBA00022842"/>
    </source>
</evidence>
<comment type="cofactor">
    <cofactor evidence="1">
        <name>Mg(2+)</name>
        <dbReference type="ChEBI" id="CHEBI:18420"/>
    </cofactor>
</comment>